<protein>
    <recommendedName>
        <fullName evidence="4">Lipoprotein</fullName>
    </recommendedName>
</protein>
<reference evidence="3" key="1">
    <citation type="submission" date="2016-10" db="EMBL/GenBank/DDBJ databases">
        <authorList>
            <person name="Varghese N."/>
            <person name="Submissions S."/>
        </authorList>
    </citation>
    <scope>NUCLEOTIDE SEQUENCE [LARGE SCALE GENOMIC DNA]</scope>
    <source>
        <strain evidence="3">DSM 16089</strain>
    </source>
</reference>
<accession>A0A1H4QSL1</accession>
<gene>
    <name evidence="2" type="ORF">SAMN04489807_3190</name>
</gene>
<keyword evidence="1" id="KW-0732">Signal</keyword>
<evidence type="ECO:0000313" key="3">
    <source>
        <dbReference type="Proteomes" id="UP000183750"/>
    </source>
</evidence>
<proteinExistence type="predicted"/>
<feature type="chain" id="PRO_5010296475" description="Lipoprotein" evidence="1">
    <location>
        <begin position="27"/>
        <end position="238"/>
    </location>
</feature>
<dbReference type="OrthoDB" id="5062627at2"/>
<organism evidence="2 3">
    <name type="scientific">Microbacterium hydrocarbonoxydans</name>
    <dbReference type="NCBI Taxonomy" id="273678"/>
    <lineage>
        <taxon>Bacteria</taxon>
        <taxon>Bacillati</taxon>
        <taxon>Actinomycetota</taxon>
        <taxon>Actinomycetes</taxon>
        <taxon>Micrococcales</taxon>
        <taxon>Microbacteriaceae</taxon>
        <taxon>Microbacterium</taxon>
    </lineage>
</organism>
<evidence type="ECO:0008006" key="4">
    <source>
        <dbReference type="Google" id="ProtNLM"/>
    </source>
</evidence>
<dbReference type="PROSITE" id="PS51257">
    <property type="entry name" value="PROKAR_LIPOPROTEIN"/>
    <property type="match status" value="1"/>
</dbReference>
<evidence type="ECO:0000313" key="2">
    <source>
        <dbReference type="EMBL" id="SEC22670.1"/>
    </source>
</evidence>
<dbReference type="Proteomes" id="UP000183750">
    <property type="component" value="Unassembled WGS sequence"/>
</dbReference>
<dbReference type="AlphaFoldDB" id="A0A1H4QSL1"/>
<feature type="signal peptide" evidence="1">
    <location>
        <begin position="1"/>
        <end position="26"/>
    </location>
</feature>
<name>A0A1H4QSL1_9MICO</name>
<dbReference type="EMBL" id="FNSQ01000005">
    <property type="protein sequence ID" value="SEC22670.1"/>
    <property type="molecule type" value="Genomic_DNA"/>
</dbReference>
<keyword evidence="3" id="KW-1185">Reference proteome</keyword>
<sequence length="238" mass="23974">MPRRSDARLTALVLGSVLVLAGCAGATQPAEPAPSPTHIDLDAWDEETSGNGIVLLDATTARATVLTAVREAGPATMTGTFTSGGRALTIDVHGSSEETVAQFTVDGQTTVVVSTDGQTYLNPTAATAGEAGSDRPVGEFSCVADDDPAVTRWGALLHPLQALAEHTSDASALGAPSDDGVDLILGADGTQGALRVQTQGPALPVSLTRADAAGSLQLEFSGWGEAVDLPDLEAAAGC</sequence>
<evidence type="ECO:0000256" key="1">
    <source>
        <dbReference type="SAM" id="SignalP"/>
    </source>
</evidence>
<dbReference type="RefSeq" id="WP_060928554.1">
    <property type="nucleotide sequence ID" value="NZ_FNSQ01000005.1"/>
</dbReference>